<dbReference type="GO" id="GO:0005737">
    <property type="term" value="C:cytoplasm"/>
    <property type="evidence" value="ECO:0007669"/>
    <property type="project" value="TreeGrafter"/>
</dbReference>
<dbReference type="InterPro" id="IPR004843">
    <property type="entry name" value="Calcineurin-like_PHP"/>
</dbReference>
<feature type="domain" description="Calcineurin-like phosphoesterase" evidence="1">
    <location>
        <begin position="23"/>
        <end position="213"/>
    </location>
</feature>
<dbReference type="Gene3D" id="3.60.21.10">
    <property type="match status" value="1"/>
</dbReference>
<proteinExistence type="predicted"/>
<dbReference type="Pfam" id="PF00149">
    <property type="entry name" value="Metallophos"/>
    <property type="match status" value="1"/>
</dbReference>
<dbReference type="GO" id="GO:0110154">
    <property type="term" value="P:RNA decapping"/>
    <property type="evidence" value="ECO:0007669"/>
    <property type="project" value="TreeGrafter"/>
</dbReference>
<dbReference type="GO" id="GO:0016791">
    <property type="term" value="F:phosphatase activity"/>
    <property type="evidence" value="ECO:0007669"/>
    <property type="project" value="TreeGrafter"/>
</dbReference>
<dbReference type="EMBL" id="QFNN01000041">
    <property type="protein sequence ID" value="PZO89936.1"/>
    <property type="molecule type" value="Genomic_DNA"/>
</dbReference>
<dbReference type="PANTHER" id="PTHR42850:SF4">
    <property type="entry name" value="ZINC-DEPENDENT ENDOPOLYPHOSPHATASE"/>
    <property type="match status" value="1"/>
</dbReference>
<evidence type="ECO:0000259" key="1">
    <source>
        <dbReference type="Pfam" id="PF00149"/>
    </source>
</evidence>
<dbReference type="AlphaFoldDB" id="A0A2W5A9D5"/>
<dbReference type="PANTHER" id="PTHR42850">
    <property type="entry name" value="METALLOPHOSPHOESTERASE"/>
    <property type="match status" value="1"/>
</dbReference>
<comment type="caution">
    <text evidence="2">The sequence shown here is derived from an EMBL/GenBank/DDBJ whole genome shotgun (WGS) entry which is preliminary data.</text>
</comment>
<dbReference type="Proteomes" id="UP000249066">
    <property type="component" value="Unassembled WGS sequence"/>
</dbReference>
<evidence type="ECO:0000313" key="3">
    <source>
        <dbReference type="Proteomes" id="UP000249066"/>
    </source>
</evidence>
<evidence type="ECO:0000313" key="2">
    <source>
        <dbReference type="EMBL" id="PZO89936.1"/>
    </source>
</evidence>
<sequence>MVLHRLLRRAAPAAKHAVPDGRRVYAIGDIHGRRDLLDALLAQIDADDAARGAARTTIILLGDLIDRGPDPAGVIERLTRLAADGRDMRFLMGNHEEVFLKAVEGDPQAIRYLPRIDARSTVASYGVDTAIFDAMDVEALAEALAARIPPHHIAFLRGCEDQVRIGDYLFVHAGIRPRVALDAQSGSDLRWIRGEFLDYRGDHGCIVVHGHTITDDVDERPNRIGIDTGAFATGRLTALALEGRDRWFLST</sequence>
<organism evidence="2 3">
    <name type="scientific">Sphingomonas sanxanigenens</name>
    <dbReference type="NCBI Taxonomy" id="397260"/>
    <lineage>
        <taxon>Bacteria</taxon>
        <taxon>Pseudomonadati</taxon>
        <taxon>Pseudomonadota</taxon>
        <taxon>Alphaproteobacteria</taxon>
        <taxon>Sphingomonadales</taxon>
        <taxon>Sphingomonadaceae</taxon>
        <taxon>Sphingomonas</taxon>
    </lineage>
</organism>
<gene>
    <name evidence="2" type="ORF">DI623_08505</name>
</gene>
<protein>
    <submittedName>
        <fullName evidence="2">Serine/threonine protein phosphatase</fullName>
    </submittedName>
</protein>
<accession>A0A2W5A9D5</accession>
<dbReference type="GO" id="GO:0008803">
    <property type="term" value="F:bis(5'-nucleosyl)-tetraphosphatase (symmetrical) activity"/>
    <property type="evidence" value="ECO:0007669"/>
    <property type="project" value="TreeGrafter"/>
</dbReference>
<dbReference type="InterPro" id="IPR029052">
    <property type="entry name" value="Metallo-depent_PP-like"/>
</dbReference>
<name>A0A2W5A9D5_9SPHN</name>
<dbReference type="SUPFAM" id="SSF56300">
    <property type="entry name" value="Metallo-dependent phosphatases"/>
    <property type="match status" value="1"/>
</dbReference>
<reference evidence="2 3" key="1">
    <citation type="submission" date="2017-08" db="EMBL/GenBank/DDBJ databases">
        <title>Infants hospitalized years apart are colonized by the same room-sourced microbial strains.</title>
        <authorList>
            <person name="Brooks B."/>
            <person name="Olm M.R."/>
            <person name="Firek B.A."/>
            <person name="Baker R."/>
            <person name="Thomas B.C."/>
            <person name="Morowitz M.J."/>
            <person name="Banfield J.F."/>
        </authorList>
    </citation>
    <scope>NUCLEOTIDE SEQUENCE [LARGE SCALE GENOMIC DNA]</scope>
    <source>
        <strain evidence="2">S2_018_000_R2_101</strain>
    </source>
</reference>
<dbReference type="InterPro" id="IPR050126">
    <property type="entry name" value="Ap4A_hydrolase"/>
</dbReference>